<organism evidence="7 8">
    <name type="scientific">Methylomarinum roseum</name>
    <dbReference type="NCBI Taxonomy" id="3067653"/>
    <lineage>
        <taxon>Bacteria</taxon>
        <taxon>Pseudomonadati</taxon>
        <taxon>Pseudomonadota</taxon>
        <taxon>Gammaproteobacteria</taxon>
        <taxon>Methylococcales</taxon>
        <taxon>Methylococcaceae</taxon>
        <taxon>Methylomarinum</taxon>
    </lineage>
</organism>
<evidence type="ECO:0000256" key="4">
    <source>
        <dbReference type="ARBA" id="ARBA00023136"/>
    </source>
</evidence>
<evidence type="ECO:0000256" key="1">
    <source>
        <dbReference type="ARBA" id="ARBA00004141"/>
    </source>
</evidence>
<sequence length="138" mass="15492">MIGHIESYDDNTQTGVIKFEDKFYEFHIDQWTLDSPPKVGDDVDFDMDDDDTVTEVGPVGAYLKDTRPVKRRWVAVVLGFLFGAIGLHRIYLGFYGLGIAQILVTLITGGYGVVWGFTEAVLLLTGHIYKDAKGRFLK</sequence>
<evidence type="ECO:0000256" key="2">
    <source>
        <dbReference type="ARBA" id="ARBA00022692"/>
    </source>
</evidence>
<keyword evidence="8" id="KW-1185">Reference proteome</keyword>
<dbReference type="GO" id="GO:0016020">
    <property type="term" value="C:membrane"/>
    <property type="evidence" value="ECO:0007669"/>
    <property type="project" value="UniProtKB-SubCell"/>
</dbReference>
<evidence type="ECO:0000256" key="5">
    <source>
        <dbReference type="SAM" id="Phobius"/>
    </source>
</evidence>
<keyword evidence="3 5" id="KW-1133">Transmembrane helix</keyword>
<dbReference type="Pfam" id="PF05154">
    <property type="entry name" value="TM2"/>
    <property type="match status" value="1"/>
</dbReference>
<evidence type="ECO:0000313" key="7">
    <source>
        <dbReference type="EMBL" id="XBS20958.1"/>
    </source>
</evidence>
<evidence type="ECO:0000256" key="3">
    <source>
        <dbReference type="ARBA" id="ARBA00022989"/>
    </source>
</evidence>
<dbReference type="KEGG" id="mech:Q9L42_002215"/>
<keyword evidence="2 5" id="KW-0812">Transmembrane</keyword>
<gene>
    <name evidence="7" type="ORF">Q9L42_002215</name>
</gene>
<dbReference type="InterPro" id="IPR007829">
    <property type="entry name" value="TM2"/>
</dbReference>
<dbReference type="RefSeq" id="WP_305910059.1">
    <property type="nucleotide sequence ID" value="NZ_CP157743.1"/>
</dbReference>
<comment type="subcellular location">
    <subcellularLocation>
        <location evidence="1">Membrane</location>
        <topology evidence="1">Multi-pass membrane protein</topology>
    </subcellularLocation>
</comment>
<feature type="transmembrane region" description="Helical" evidence="5">
    <location>
        <begin position="73"/>
        <end position="92"/>
    </location>
</feature>
<accession>A0AAU7NVJ2</accession>
<name>A0AAU7NVJ2_9GAMM</name>
<feature type="domain" description="TM2" evidence="6">
    <location>
        <begin position="70"/>
        <end position="118"/>
    </location>
</feature>
<dbReference type="EMBL" id="CP157743">
    <property type="protein sequence ID" value="XBS20958.1"/>
    <property type="molecule type" value="Genomic_DNA"/>
</dbReference>
<feature type="transmembrane region" description="Helical" evidence="5">
    <location>
        <begin position="98"/>
        <end position="125"/>
    </location>
</feature>
<evidence type="ECO:0000313" key="8">
    <source>
        <dbReference type="Proteomes" id="UP001225378"/>
    </source>
</evidence>
<protein>
    <submittedName>
        <fullName evidence="7">TM2 domain-containing protein</fullName>
    </submittedName>
</protein>
<evidence type="ECO:0000259" key="6">
    <source>
        <dbReference type="Pfam" id="PF05154"/>
    </source>
</evidence>
<keyword evidence="4 5" id="KW-0472">Membrane</keyword>
<dbReference type="Proteomes" id="UP001225378">
    <property type="component" value="Chromosome"/>
</dbReference>
<dbReference type="AlphaFoldDB" id="A0AAU7NVJ2"/>
<reference evidence="7 8" key="1">
    <citation type="journal article" date="2024" name="Microbiology">
        <title>Methylomarinum rosea sp. nov., a novel halophilic methanotrophic bacterium from the hypersaline Lake Elton.</title>
        <authorList>
            <person name="Suleimanov R.Z."/>
            <person name="Oshkin I.Y."/>
            <person name="Danilova O.V."/>
            <person name="Suzina N.E."/>
            <person name="Dedysh S.N."/>
        </authorList>
    </citation>
    <scope>NUCLEOTIDE SEQUENCE [LARGE SCALE GENOMIC DNA]</scope>
    <source>
        <strain evidence="7 8">Ch1-1</strain>
    </source>
</reference>
<proteinExistence type="predicted"/>